<evidence type="ECO:0000259" key="1">
    <source>
        <dbReference type="PROSITE" id="PS50097"/>
    </source>
</evidence>
<dbReference type="SUPFAM" id="SSF54695">
    <property type="entry name" value="POZ domain"/>
    <property type="match status" value="1"/>
</dbReference>
<dbReference type="EMBL" id="PDXB01000043">
    <property type="protein sequence ID" value="RYN19419.1"/>
    <property type="molecule type" value="Genomic_DNA"/>
</dbReference>
<reference evidence="2" key="2">
    <citation type="journal article" date="2019" name="bioRxiv">
        <title>Genomics, evolutionary history and diagnostics of the Alternaria alternata species group including apple and Asian pear pathotypes.</title>
        <authorList>
            <person name="Armitage A.D."/>
            <person name="Cockerton H.M."/>
            <person name="Sreenivasaprasad S."/>
            <person name="Woodhall J.W."/>
            <person name="Lane C.R."/>
            <person name="Harrison R.J."/>
            <person name="Clarkson J.P."/>
        </authorList>
    </citation>
    <scope>NUCLEOTIDE SEQUENCE</scope>
    <source>
        <strain evidence="2">FERA 1164</strain>
    </source>
</reference>
<dbReference type="PANTHER" id="PTHR47843">
    <property type="entry name" value="BTB DOMAIN-CONTAINING PROTEIN-RELATED"/>
    <property type="match status" value="1"/>
</dbReference>
<feature type="domain" description="BTB" evidence="1">
    <location>
        <begin position="175"/>
        <end position="233"/>
    </location>
</feature>
<evidence type="ECO:0000313" key="3">
    <source>
        <dbReference type="Proteomes" id="UP000292340"/>
    </source>
</evidence>
<dbReference type="InterPro" id="IPR000210">
    <property type="entry name" value="BTB/POZ_dom"/>
</dbReference>
<dbReference type="PROSITE" id="PS50097">
    <property type="entry name" value="BTB"/>
    <property type="match status" value="1"/>
</dbReference>
<proteinExistence type="predicted"/>
<name>A0AB37W8E5_9PLEO</name>
<dbReference type="AlphaFoldDB" id="A0AB37W8E5"/>
<accession>A0AB37W8E5</accession>
<dbReference type="Gene3D" id="3.30.710.10">
    <property type="entry name" value="Potassium Channel Kv1.1, Chain A"/>
    <property type="match status" value="1"/>
</dbReference>
<sequence>MPPPPRTSTEDPQPLTWLLQSFTFGKDQKITGPTNLFLDRANAEFGFIRYSAYNVAAILRFPDTDEHMYFQAQGVRAAAWREKCKKVCVLFQHLQLDLEFASPDLARSFLDMLGDIVMAAGNQFYTYEVPPKVAFMKADFDMEQQGFTSRATEPWVAVQNESSEWPHLRKTGEWSDFTIFAGGSQFPVHRVKICKDSNYFKAVCSGGFRETAQQSIVLPESARIIATLLDEMYGVYNPTTGSIFTNFSPRKEIEKEHMLNELLDLFIAADKVRQFIFILFSPRYQLIEQYNLEAIKRKAAEAIIDRLPFVSDALMIVDLATCIYHERCPETDRGLRKAIIACVRTRMPAILGDESAWKEFSENKDVLRAFHLHMCEMDGADGSHGNVIGIGAGMTTPPASPNTIAGQ</sequence>
<protein>
    <recommendedName>
        <fullName evidence="1">BTB domain-containing protein</fullName>
    </recommendedName>
</protein>
<dbReference type="PANTHER" id="PTHR47843:SF5">
    <property type="entry name" value="BTB_POZ DOMAIN PROTEIN"/>
    <property type="match status" value="1"/>
</dbReference>
<dbReference type="Pfam" id="PF00651">
    <property type="entry name" value="BTB"/>
    <property type="match status" value="1"/>
</dbReference>
<dbReference type="InterPro" id="IPR011333">
    <property type="entry name" value="SKP1/BTB/POZ_sf"/>
</dbReference>
<dbReference type="CDD" id="cd18186">
    <property type="entry name" value="BTB_POZ_ZBTB_KLHL-like"/>
    <property type="match status" value="1"/>
</dbReference>
<evidence type="ECO:0000313" key="2">
    <source>
        <dbReference type="EMBL" id="RYN19419.1"/>
    </source>
</evidence>
<organism evidence="2 3">
    <name type="scientific">Alternaria tenuissima</name>
    <dbReference type="NCBI Taxonomy" id="119927"/>
    <lineage>
        <taxon>Eukaryota</taxon>
        <taxon>Fungi</taxon>
        <taxon>Dikarya</taxon>
        <taxon>Ascomycota</taxon>
        <taxon>Pezizomycotina</taxon>
        <taxon>Dothideomycetes</taxon>
        <taxon>Pleosporomycetidae</taxon>
        <taxon>Pleosporales</taxon>
        <taxon>Pleosporineae</taxon>
        <taxon>Pleosporaceae</taxon>
        <taxon>Alternaria</taxon>
        <taxon>Alternaria sect. Alternaria</taxon>
        <taxon>Alternaria alternata complex</taxon>
    </lineage>
</organism>
<dbReference type="Proteomes" id="UP000292340">
    <property type="component" value="Unassembled WGS sequence"/>
</dbReference>
<comment type="caution">
    <text evidence="2">The sequence shown here is derived from an EMBL/GenBank/DDBJ whole genome shotgun (WGS) entry which is preliminary data.</text>
</comment>
<reference evidence="2" key="1">
    <citation type="submission" date="2017-10" db="EMBL/GenBank/DDBJ databases">
        <authorList>
            <person name="Armitage A.D."/>
            <person name="Barbara D.J."/>
            <person name="Woodhall J.W."/>
            <person name="Sreenivasaprasad S."/>
            <person name="Lane C.R."/>
            <person name="Clarkson J.P."/>
            <person name="Harrison R.J."/>
        </authorList>
    </citation>
    <scope>NUCLEOTIDE SEQUENCE</scope>
    <source>
        <strain evidence="2">FERA 1164</strain>
    </source>
</reference>
<gene>
    <name evidence="2" type="ORF">AA0115_g10759</name>
</gene>